<reference evidence="2" key="1">
    <citation type="submission" date="2020-02" db="EMBL/GenBank/DDBJ databases">
        <authorList>
            <person name="Meier V. D."/>
        </authorList>
    </citation>
    <scope>NUCLEOTIDE SEQUENCE</scope>
    <source>
        <strain evidence="2">AVDCRST_MAG61</strain>
    </source>
</reference>
<proteinExistence type="predicted"/>
<sequence>WISGLEGPTRWARPMTAAASTSRSSPRLPRRSSCA</sequence>
<dbReference type="AlphaFoldDB" id="A0A6J4LBK9"/>
<evidence type="ECO:0000256" key="1">
    <source>
        <dbReference type="SAM" id="MobiDB-lite"/>
    </source>
</evidence>
<dbReference type="GO" id="GO:0120549">
    <property type="term" value="F:limit dextrin alpha-1,6-maltotetraose-hydrolase activity"/>
    <property type="evidence" value="ECO:0007669"/>
    <property type="project" value="UniProtKB-EC"/>
</dbReference>
<feature type="region of interest" description="Disordered" evidence="1">
    <location>
        <begin position="1"/>
        <end position="35"/>
    </location>
</feature>
<organism evidence="2">
    <name type="scientific">uncultured Friedmanniella sp</name>
    <dbReference type="NCBI Taxonomy" id="335381"/>
    <lineage>
        <taxon>Bacteria</taxon>
        <taxon>Bacillati</taxon>
        <taxon>Actinomycetota</taxon>
        <taxon>Actinomycetes</taxon>
        <taxon>Propionibacteriales</taxon>
        <taxon>Nocardioidaceae</taxon>
        <taxon>Friedmanniella</taxon>
        <taxon>environmental samples</taxon>
    </lineage>
</organism>
<feature type="non-terminal residue" evidence="2">
    <location>
        <position position="1"/>
    </location>
</feature>
<keyword evidence="2" id="KW-0326">Glycosidase</keyword>
<keyword evidence="2" id="KW-0378">Hydrolase</keyword>
<gene>
    <name evidence="2" type="ORF">AVDCRST_MAG61-2966</name>
</gene>
<dbReference type="EMBL" id="CADCTT010000328">
    <property type="protein sequence ID" value="CAA9327870.1"/>
    <property type="molecule type" value="Genomic_DNA"/>
</dbReference>
<evidence type="ECO:0000313" key="2">
    <source>
        <dbReference type="EMBL" id="CAA9327870.1"/>
    </source>
</evidence>
<accession>A0A6J4LBK9</accession>
<protein>
    <submittedName>
        <fullName evidence="2">Glycogen debranching enzyme GlgX</fullName>
        <ecNumber evidence="2">3.2.1.196</ecNumber>
    </submittedName>
</protein>
<dbReference type="EC" id="3.2.1.196" evidence="2"/>
<name>A0A6J4LBK9_9ACTN</name>
<feature type="non-terminal residue" evidence="2">
    <location>
        <position position="35"/>
    </location>
</feature>
<feature type="compositionally biased region" description="Low complexity" evidence="1">
    <location>
        <begin position="12"/>
        <end position="35"/>
    </location>
</feature>